<reference evidence="2 3" key="1">
    <citation type="journal article" date="2009" name="Stand. Genomic Sci.">
        <title>Complete genome sequence of Brachybacterium faecium type strain (Schefferle 6-10).</title>
        <authorList>
            <person name="Lapidus A."/>
            <person name="Pukall R."/>
            <person name="Labuttii K."/>
            <person name="Copeland A."/>
            <person name="Del Rio T.G."/>
            <person name="Nolan M."/>
            <person name="Chen F."/>
            <person name="Lucas S."/>
            <person name="Tice H."/>
            <person name="Cheng J.F."/>
            <person name="Bruce D."/>
            <person name="Goodwin L."/>
            <person name="Pitluck S."/>
            <person name="Rohde M."/>
            <person name="Goker M."/>
            <person name="Pati A."/>
            <person name="Ivanova N."/>
            <person name="Mavrommatis K."/>
            <person name="Chen A."/>
            <person name="Palaniappan K."/>
            <person name="D'haeseleer P."/>
            <person name="Chain P."/>
            <person name="Bristow J."/>
            <person name="Eisen J.A."/>
            <person name="Markowitz V."/>
            <person name="Hugenholtz P."/>
            <person name="Kyrpides N.C."/>
            <person name="Klenk H.P."/>
        </authorList>
    </citation>
    <scope>NUCLEOTIDE SEQUENCE [LARGE SCALE GENOMIC DNA]</scope>
    <source>
        <strain evidence="3">ATCC 43885 / DSM 4810 / JCM 11609 / LMG 19847 / NBRC 14762 / NCIMB 9860 / 6-10</strain>
    </source>
</reference>
<keyword evidence="1" id="KW-0812">Transmembrane</keyword>
<feature type="transmembrane region" description="Helical" evidence="1">
    <location>
        <begin position="56"/>
        <end position="78"/>
    </location>
</feature>
<dbReference type="HOGENOM" id="CLU_1544681_0_0_11"/>
<organism evidence="2 3">
    <name type="scientific">Brachybacterium faecium (strain ATCC 43885 / DSM 4810 / JCM 11609 / LMG 19847 / NBRC 14762 / NCIMB 9860 / 6-10)</name>
    <dbReference type="NCBI Taxonomy" id="446465"/>
    <lineage>
        <taxon>Bacteria</taxon>
        <taxon>Bacillati</taxon>
        <taxon>Actinomycetota</taxon>
        <taxon>Actinomycetes</taxon>
        <taxon>Micrococcales</taxon>
        <taxon>Dermabacteraceae</taxon>
        <taxon>Brachybacterium</taxon>
    </lineage>
</organism>
<dbReference type="KEGG" id="bfa:Bfae_02350"/>
<name>C7MFZ5_BRAFD</name>
<keyword evidence="3" id="KW-1185">Reference proteome</keyword>
<dbReference type="Proteomes" id="UP000001919">
    <property type="component" value="Chromosome"/>
</dbReference>
<sequence>MSRTGGVLPGLARLLVRWSGLAMAAGFALAGMWVEVAVSMLDALARVVAWRSRLPWGWEIATSLACLVAAVSSFLLLYERLPGWDKPVHAVLTGLLAVLAVHVLSASAPTMPRIIIAGLLLAATWELLELADHHWVDPTVHVAALDTVTDLLAGMVGAVGAALLWRRRDGGAG</sequence>
<evidence type="ECO:0008006" key="4">
    <source>
        <dbReference type="Google" id="ProtNLM"/>
    </source>
</evidence>
<accession>C7MFZ5</accession>
<feature type="transmembrane region" description="Helical" evidence="1">
    <location>
        <begin position="90"/>
        <end position="107"/>
    </location>
</feature>
<evidence type="ECO:0000256" key="1">
    <source>
        <dbReference type="SAM" id="Phobius"/>
    </source>
</evidence>
<dbReference type="EMBL" id="CP001643">
    <property type="protein sequence ID" value="ACU84113.1"/>
    <property type="molecule type" value="Genomic_DNA"/>
</dbReference>
<proteinExistence type="predicted"/>
<evidence type="ECO:0000313" key="3">
    <source>
        <dbReference type="Proteomes" id="UP000001919"/>
    </source>
</evidence>
<dbReference type="InterPro" id="IPR014509">
    <property type="entry name" value="YjdF-like"/>
</dbReference>
<feature type="transmembrane region" description="Helical" evidence="1">
    <location>
        <begin position="20"/>
        <end position="44"/>
    </location>
</feature>
<feature type="transmembrane region" description="Helical" evidence="1">
    <location>
        <begin position="143"/>
        <end position="165"/>
    </location>
</feature>
<dbReference type="Pfam" id="PF09997">
    <property type="entry name" value="DUF2238"/>
    <property type="match status" value="1"/>
</dbReference>
<evidence type="ECO:0000313" key="2">
    <source>
        <dbReference type="EMBL" id="ACU84113.1"/>
    </source>
</evidence>
<dbReference type="PATRIC" id="fig|446465.5.peg.234"/>
<dbReference type="AlphaFoldDB" id="C7MFZ5"/>
<dbReference type="eggNOG" id="ENOG503364P">
    <property type="taxonomic scope" value="Bacteria"/>
</dbReference>
<dbReference type="OrthoDB" id="8564at43668"/>
<gene>
    <name evidence="2" type="ordered locus">Bfae_02350</name>
</gene>
<feature type="transmembrane region" description="Helical" evidence="1">
    <location>
        <begin position="114"/>
        <end position="131"/>
    </location>
</feature>
<keyword evidence="1" id="KW-0472">Membrane</keyword>
<dbReference type="STRING" id="446465.Bfae_02350"/>
<protein>
    <recommendedName>
        <fullName evidence="4">VanZ-like domain-containing protein</fullName>
    </recommendedName>
</protein>
<keyword evidence="1" id="KW-1133">Transmembrane helix</keyword>